<dbReference type="Proteomes" id="UP000520814">
    <property type="component" value="Unassembled WGS sequence"/>
</dbReference>
<proteinExistence type="predicted"/>
<sequence>MKTVTVYLEGAEKKNKKLVNDCRRGFSELFGMRHVVFVPCGGRKQAFDDFEVAYKNPDGTWPVLLVDSEDEVVDASKIEHLTKRDGWKFPEGVTERQVQLMTTCMESWLIYERNGLRTFYGSCLQESGLPSKFEMETRHRHTLFDILRHVTRDCVRDKVYGKGMAFQILALVEGATLRELKYFEMAYTAIKGHTKI</sequence>
<accession>A0A7W9W9D4</accession>
<dbReference type="RefSeq" id="WP_184203204.1">
    <property type="nucleotide sequence ID" value="NZ_JACHGW010000005.1"/>
</dbReference>
<dbReference type="EMBL" id="JACHGW010000005">
    <property type="protein sequence ID" value="MBB6053176.1"/>
    <property type="molecule type" value="Genomic_DNA"/>
</dbReference>
<name>A0A7W9W9D4_ARMRO</name>
<comment type="caution">
    <text evidence="1">The sequence shown here is derived from an EMBL/GenBank/DDBJ whole genome shotgun (WGS) entry which is preliminary data.</text>
</comment>
<evidence type="ECO:0000313" key="2">
    <source>
        <dbReference type="Proteomes" id="UP000520814"/>
    </source>
</evidence>
<evidence type="ECO:0000313" key="1">
    <source>
        <dbReference type="EMBL" id="MBB6053176.1"/>
    </source>
</evidence>
<evidence type="ECO:0008006" key="3">
    <source>
        <dbReference type="Google" id="ProtNLM"/>
    </source>
</evidence>
<reference evidence="1 2" key="1">
    <citation type="submission" date="2020-08" db="EMBL/GenBank/DDBJ databases">
        <title>Genomic Encyclopedia of Type Strains, Phase IV (KMG-IV): sequencing the most valuable type-strain genomes for metagenomic binning, comparative biology and taxonomic classification.</title>
        <authorList>
            <person name="Goeker M."/>
        </authorList>
    </citation>
    <scope>NUCLEOTIDE SEQUENCE [LARGE SCALE GENOMIC DNA]</scope>
    <source>
        <strain evidence="1 2">DSM 23562</strain>
    </source>
</reference>
<dbReference type="AlphaFoldDB" id="A0A7W9W9D4"/>
<keyword evidence="2" id="KW-1185">Reference proteome</keyword>
<gene>
    <name evidence="1" type="ORF">HNQ39_005008</name>
</gene>
<protein>
    <recommendedName>
        <fullName evidence="3">DUF4276 family protein</fullName>
    </recommendedName>
</protein>
<organism evidence="1 2">
    <name type="scientific">Armatimonas rosea</name>
    <dbReference type="NCBI Taxonomy" id="685828"/>
    <lineage>
        <taxon>Bacteria</taxon>
        <taxon>Bacillati</taxon>
        <taxon>Armatimonadota</taxon>
        <taxon>Armatimonadia</taxon>
        <taxon>Armatimonadales</taxon>
        <taxon>Armatimonadaceae</taxon>
        <taxon>Armatimonas</taxon>
    </lineage>
</organism>